<reference evidence="1 2" key="1">
    <citation type="submission" date="2015-06" db="EMBL/GenBank/DDBJ databases">
        <authorList>
            <person name="Zeng Y."/>
            <person name="Huang Y."/>
        </authorList>
    </citation>
    <scope>NUCLEOTIDE SEQUENCE [LARGE SCALE GENOMIC DNA]</scope>
    <source>
        <strain evidence="1 2">PQ-2</strain>
    </source>
</reference>
<dbReference type="PATRIC" id="fig|1348774.3.peg.807"/>
<dbReference type="EMBL" id="CP011770">
    <property type="protein sequence ID" value="AKM09314.1"/>
    <property type="molecule type" value="Genomic_DNA"/>
</dbReference>
<gene>
    <name evidence="1" type="ORF">AB433_03885</name>
</gene>
<organism evidence="1 2">
    <name type="scientific">Croceicoccus naphthovorans</name>
    <dbReference type="NCBI Taxonomy" id="1348774"/>
    <lineage>
        <taxon>Bacteria</taxon>
        <taxon>Pseudomonadati</taxon>
        <taxon>Pseudomonadota</taxon>
        <taxon>Alphaproteobacteria</taxon>
        <taxon>Sphingomonadales</taxon>
        <taxon>Erythrobacteraceae</taxon>
        <taxon>Croceicoccus</taxon>
    </lineage>
</organism>
<proteinExistence type="predicted"/>
<name>A0A0G3XFC2_9SPHN</name>
<dbReference type="STRING" id="1348774.AB433_03885"/>
<dbReference type="Proteomes" id="UP000035287">
    <property type="component" value="Chromosome"/>
</dbReference>
<protein>
    <submittedName>
        <fullName evidence="1">Uncharacterized protein</fullName>
    </submittedName>
</protein>
<accession>A0A0G3XFC2</accession>
<evidence type="ECO:0000313" key="2">
    <source>
        <dbReference type="Proteomes" id="UP000035287"/>
    </source>
</evidence>
<dbReference type="KEGG" id="cna:AB433_03885"/>
<keyword evidence="2" id="KW-1185">Reference proteome</keyword>
<sequence length="109" mass="11664">MKTALTNINPIRRFTASQAGNPVTRDEFDELSEKVDGILSEMDAVFSPDNLKAAIGEAIKPLMEELDAKAAPVPATNRRNVPGAFQLPKSEQPTSSKVAPGFTLPKAEG</sequence>
<evidence type="ECO:0000313" key="1">
    <source>
        <dbReference type="EMBL" id="AKM09314.1"/>
    </source>
</evidence>
<dbReference type="AlphaFoldDB" id="A0A0G3XFC2"/>
<dbReference type="RefSeq" id="WP_047820004.1">
    <property type="nucleotide sequence ID" value="NZ_CP011770.1"/>
</dbReference>